<gene>
    <name evidence="10 11" type="primary">plsY</name>
    <name evidence="11" type="ORF">DWV06_11215</name>
</gene>
<dbReference type="HAMAP" id="MF_01043">
    <property type="entry name" value="PlsY"/>
    <property type="match status" value="1"/>
</dbReference>
<keyword evidence="3 10" id="KW-0808">Transferase</keyword>
<evidence type="ECO:0000313" key="11">
    <source>
        <dbReference type="EMBL" id="RDU23157.1"/>
    </source>
</evidence>
<evidence type="ECO:0000256" key="9">
    <source>
        <dbReference type="ARBA" id="ARBA00023264"/>
    </source>
</evidence>
<keyword evidence="8 10" id="KW-0594">Phospholipid biosynthesis</keyword>
<dbReference type="RefSeq" id="WP_115482499.1">
    <property type="nucleotide sequence ID" value="NZ_QRCT01000034.1"/>
</dbReference>
<protein>
    <recommendedName>
        <fullName evidence="10">Glycerol-3-phosphate acyltransferase</fullName>
    </recommendedName>
    <alternativeName>
        <fullName evidence="10">Acyl-PO4 G3P acyltransferase</fullName>
    </alternativeName>
    <alternativeName>
        <fullName evidence="10">Acyl-phosphate--glycerol-3-phosphate acyltransferase</fullName>
    </alternativeName>
    <alternativeName>
        <fullName evidence="10">G3P acyltransferase</fullName>
        <shortName evidence="10">GPAT</shortName>
        <ecNumber evidence="10">2.3.1.275</ecNumber>
    </alternativeName>
    <alternativeName>
        <fullName evidence="10">Lysophosphatidic acid synthase</fullName>
        <shortName evidence="10">LPA synthase</shortName>
    </alternativeName>
</protein>
<accession>A0A371AUB7</accession>
<evidence type="ECO:0000256" key="7">
    <source>
        <dbReference type="ARBA" id="ARBA00023136"/>
    </source>
</evidence>
<dbReference type="GO" id="GO:0008654">
    <property type="term" value="P:phospholipid biosynthetic process"/>
    <property type="evidence" value="ECO:0007669"/>
    <property type="project" value="UniProtKB-UniRule"/>
</dbReference>
<dbReference type="EC" id="2.3.1.275" evidence="10"/>
<keyword evidence="2 10" id="KW-0444">Lipid biosynthesis</keyword>
<evidence type="ECO:0000256" key="5">
    <source>
        <dbReference type="ARBA" id="ARBA00022989"/>
    </source>
</evidence>
<dbReference type="EMBL" id="QRCT01000034">
    <property type="protein sequence ID" value="RDU23157.1"/>
    <property type="molecule type" value="Genomic_DNA"/>
</dbReference>
<keyword evidence="4 10" id="KW-0812">Transmembrane</keyword>
<sequence>MERTLCILIGYVCGLFQTGYFYGKMKKIDVREHGSGNAGATNTLRTLGLKAGLCTFLGDSLKTVAAVAIVKLLFKNNDVVDIIVLGAYAGMGAVLGHNFPFYLNFKGGKGIASTAGLIVSMSWLTNNWILTLLGFLTFVIPVAITRYVSLGSLLLIAGFLLEVIIFGQGGKFGMSQLSLIELWLIIGTLTVLAFMKHRANIIRLCNGTENKLGKK</sequence>
<dbReference type="OrthoDB" id="9777124at2"/>
<comment type="function">
    <text evidence="10">Catalyzes the transfer of an acyl group from acyl-phosphate (acyl-PO(4)) to glycerol-3-phosphate (G3P) to form lysophosphatidic acid (LPA). This enzyme utilizes acyl-phosphate as fatty acyl donor, but not acyl-CoA or acyl-ACP.</text>
</comment>
<dbReference type="GO" id="GO:0043772">
    <property type="term" value="F:acyl-phosphate glycerol-3-phosphate acyltransferase activity"/>
    <property type="evidence" value="ECO:0007669"/>
    <property type="project" value="UniProtKB-UniRule"/>
</dbReference>
<reference evidence="11 12" key="1">
    <citation type="submission" date="2018-07" db="EMBL/GenBank/DDBJ databases">
        <title>Anaerosacharophilus polymeroproducens gen. nov. sp. nov., an anaerobic bacterium isolated from salt field.</title>
        <authorList>
            <person name="Kim W."/>
            <person name="Yang S.-H."/>
            <person name="Oh J."/>
            <person name="Lee J.-H."/>
            <person name="Kwon K.K."/>
        </authorList>
    </citation>
    <scope>NUCLEOTIDE SEQUENCE [LARGE SCALE GENOMIC DNA]</scope>
    <source>
        <strain evidence="11 12">MCWD5</strain>
    </source>
</reference>
<keyword evidence="9 10" id="KW-1208">Phospholipid metabolism</keyword>
<comment type="catalytic activity">
    <reaction evidence="10">
        <text>an acyl phosphate + sn-glycerol 3-phosphate = a 1-acyl-sn-glycero-3-phosphate + phosphate</text>
        <dbReference type="Rhea" id="RHEA:34075"/>
        <dbReference type="ChEBI" id="CHEBI:43474"/>
        <dbReference type="ChEBI" id="CHEBI:57597"/>
        <dbReference type="ChEBI" id="CHEBI:57970"/>
        <dbReference type="ChEBI" id="CHEBI:59918"/>
        <dbReference type="EC" id="2.3.1.275"/>
    </reaction>
</comment>
<dbReference type="PANTHER" id="PTHR30309">
    <property type="entry name" value="INNER MEMBRANE PROTEIN YGIH"/>
    <property type="match status" value="1"/>
</dbReference>
<comment type="similarity">
    <text evidence="10">Belongs to the PlsY family.</text>
</comment>
<evidence type="ECO:0000256" key="2">
    <source>
        <dbReference type="ARBA" id="ARBA00022516"/>
    </source>
</evidence>
<dbReference type="Proteomes" id="UP000255036">
    <property type="component" value="Unassembled WGS sequence"/>
</dbReference>
<evidence type="ECO:0000256" key="8">
    <source>
        <dbReference type="ARBA" id="ARBA00023209"/>
    </source>
</evidence>
<proteinExistence type="inferred from homology"/>
<comment type="pathway">
    <text evidence="10">Lipid metabolism; phospholipid metabolism.</text>
</comment>
<organism evidence="11 12">
    <name type="scientific">Anaerosacchariphilus polymeriproducens</name>
    <dbReference type="NCBI Taxonomy" id="1812858"/>
    <lineage>
        <taxon>Bacteria</taxon>
        <taxon>Bacillati</taxon>
        <taxon>Bacillota</taxon>
        <taxon>Clostridia</taxon>
        <taxon>Lachnospirales</taxon>
        <taxon>Lachnospiraceae</taxon>
        <taxon>Anaerosacchariphilus</taxon>
    </lineage>
</organism>
<evidence type="ECO:0000256" key="10">
    <source>
        <dbReference type="HAMAP-Rule" id="MF_01043"/>
    </source>
</evidence>
<keyword evidence="1 10" id="KW-1003">Cell membrane</keyword>
<feature type="transmembrane region" description="Helical" evidence="10">
    <location>
        <begin position="115"/>
        <end position="140"/>
    </location>
</feature>
<comment type="subunit">
    <text evidence="10">Probably interacts with PlsX.</text>
</comment>
<comment type="caution">
    <text evidence="11">The sequence shown here is derived from an EMBL/GenBank/DDBJ whole genome shotgun (WGS) entry which is preliminary data.</text>
</comment>
<dbReference type="AlphaFoldDB" id="A0A371AUB7"/>
<dbReference type="UniPathway" id="UPA00085"/>
<dbReference type="NCBIfam" id="TIGR00023">
    <property type="entry name" value="glycerol-3-phosphate 1-O-acyltransferase PlsY"/>
    <property type="match status" value="1"/>
</dbReference>
<feature type="transmembrane region" description="Helical" evidence="10">
    <location>
        <begin position="173"/>
        <end position="194"/>
    </location>
</feature>
<keyword evidence="11" id="KW-0012">Acyltransferase</keyword>
<keyword evidence="6 10" id="KW-0443">Lipid metabolism</keyword>
<evidence type="ECO:0000313" key="12">
    <source>
        <dbReference type="Proteomes" id="UP000255036"/>
    </source>
</evidence>
<keyword evidence="7 10" id="KW-0472">Membrane</keyword>
<evidence type="ECO:0000256" key="3">
    <source>
        <dbReference type="ARBA" id="ARBA00022679"/>
    </source>
</evidence>
<dbReference type="SMART" id="SM01207">
    <property type="entry name" value="G3P_acyltransf"/>
    <property type="match status" value="1"/>
</dbReference>
<dbReference type="Pfam" id="PF02660">
    <property type="entry name" value="G3P_acyltransf"/>
    <property type="match status" value="1"/>
</dbReference>
<dbReference type="PANTHER" id="PTHR30309:SF0">
    <property type="entry name" value="GLYCEROL-3-PHOSPHATE ACYLTRANSFERASE-RELATED"/>
    <property type="match status" value="1"/>
</dbReference>
<keyword evidence="5 10" id="KW-1133">Transmembrane helix</keyword>
<keyword evidence="12" id="KW-1185">Reference proteome</keyword>
<evidence type="ECO:0000256" key="1">
    <source>
        <dbReference type="ARBA" id="ARBA00022475"/>
    </source>
</evidence>
<dbReference type="InterPro" id="IPR003811">
    <property type="entry name" value="G3P_acylTferase_PlsY"/>
</dbReference>
<dbReference type="GO" id="GO:0005886">
    <property type="term" value="C:plasma membrane"/>
    <property type="evidence" value="ECO:0007669"/>
    <property type="project" value="UniProtKB-SubCell"/>
</dbReference>
<feature type="transmembrane region" description="Helical" evidence="10">
    <location>
        <begin position="82"/>
        <end position="103"/>
    </location>
</feature>
<comment type="subcellular location">
    <subcellularLocation>
        <location evidence="10">Cell membrane</location>
        <topology evidence="10">Multi-pass membrane protein</topology>
    </subcellularLocation>
</comment>
<name>A0A371AUB7_9FIRM</name>
<evidence type="ECO:0000256" key="6">
    <source>
        <dbReference type="ARBA" id="ARBA00023098"/>
    </source>
</evidence>
<feature type="transmembrane region" description="Helical" evidence="10">
    <location>
        <begin position="147"/>
        <end position="167"/>
    </location>
</feature>
<evidence type="ECO:0000256" key="4">
    <source>
        <dbReference type="ARBA" id="ARBA00022692"/>
    </source>
</evidence>